<proteinExistence type="predicted"/>
<evidence type="ECO:0000256" key="1">
    <source>
        <dbReference type="SAM" id="MobiDB-lite"/>
    </source>
</evidence>
<dbReference type="GO" id="GO:0016020">
    <property type="term" value="C:membrane"/>
    <property type="evidence" value="ECO:0007669"/>
    <property type="project" value="InterPro"/>
</dbReference>
<name>A0A8S1M342_PARPR</name>
<keyword evidence="2" id="KW-0812">Transmembrane</keyword>
<dbReference type="Proteomes" id="UP000688137">
    <property type="component" value="Unassembled WGS sequence"/>
</dbReference>
<evidence type="ECO:0000313" key="4">
    <source>
        <dbReference type="EMBL" id="CAD8074079.1"/>
    </source>
</evidence>
<evidence type="ECO:0008006" key="6">
    <source>
        <dbReference type="Google" id="ProtNLM"/>
    </source>
</evidence>
<keyword evidence="5" id="KW-1185">Reference proteome</keyword>
<dbReference type="PANTHER" id="PTHR16932:SF18">
    <property type="entry name" value="INTERFERON, ALPHA-INDUCIBLE PROTEIN 27-LIKE 2"/>
    <property type="match status" value="1"/>
</dbReference>
<sequence length="353" mass="40395">MNRKIIAIFFIILTLQGNQAKEDFKQSNKCLDFDKLKIFACIKNQLTTAITYQSVTTFGSFIIAKIGIWLAGFSATGPVAGSLAAWIQSLIGKVAVGSFFSFLQAVAMGKSFLLIIPCLTIGTIAAIIYLVLNCFRSEYCILQELPQKSEIQNEQGQSTNQTSKEQRNQQTEQNQNEQEESFWSSSMKIIQSELSNTYSAFTNKISEISTYTSTQLPNVPKELIEMKNSVLEYSSNYFNFYDSISEIKDNILEFSNKIASSIQEQLKENTNNMQNIFNNLTTTFGDYVNGINDLFEFIWQHRETIKEAFEYAIEVLKEQYDQFLNTQNFIENMRYSKEENTCVNNFIEYLANT</sequence>
<evidence type="ECO:0000256" key="3">
    <source>
        <dbReference type="SAM" id="SignalP"/>
    </source>
</evidence>
<accession>A0A8S1M342</accession>
<keyword evidence="3" id="KW-0732">Signal</keyword>
<organism evidence="4 5">
    <name type="scientific">Paramecium primaurelia</name>
    <dbReference type="NCBI Taxonomy" id="5886"/>
    <lineage>
        <taxon>Eukaryota</taxon>
        <taxon>Sar</taxon>
        <taxon>Alveolata</taxon>
        <taxon>Ciliophora</taxon>
        <taxon>Intramacronucleata</taxon>
        <taxon>Oligohymenophorea</taxon>
        <taxon>Peniculida</taxon>
        <taxon>Parameciidae</taxon>
        <taxon>Paramecium</taxon>
    </lineage>
</organism>
<feature type="signal peptide" evidence="3">
    <location>
        <begin position="1"/>
        <end position="20"/>
    </location>
</feature>
<evidence type="ECO:0000313" key="5">
    <source>
        <dbReference type="Proteomes" id="UP000688137"/>
    </source>
</evidence>
<evidence type="ECO:0000256" key="2">
    <source>
        <dbReference type="SAM" id="Phobius"/>
    </source>
</evidence>
<dbReference type="Pfam" id="PF06140">
    <property type="entry name" value="Ifi-6-16"/>
    <property type="match status" value="1"/>
</dbReference>
<feature type="chain" id="PRO_5035884897" description="Transmembrane protein" evidence="3">
    <location>
        <begin position="21"/>
        <end position="353"/>
    </location>
</feature>
<gene>
    <name evidence="4" type="ORF">PPRIM_AZ9-3.1.T0520068</name>
</gene>
<keyword evidence="2" id="KW-0472">Membrane</keyword>
<comment type="caution">
    <text evidence="4">The sequence shown here is derived from an EMBL/GenBank/DDBJ whole genome shotgun (WGS) entry which is preliminary data.</text>
</comment>
<keyword evidence="2" id="KW-1133">Transmembrane helix</keyword>
<dbReference type="PANTHER" id="PTHR16932">
    <property type="entry name" value="INTERFERON ALPHA-INDUCIBLE PROTEIN 27"/>
    <property type="match status" value="1"/>
</dbReference>
<dbReference type="EMBL" id="CAJJDM010000052">
    <property type="protein sequence ID" value="CAD8074079.1"/>
    <property type="molecule type" value="Genomic_DNA"/>
</dbReference>
<feature type="transmembrane region" description="Helical" evidence="2">
    <location>
        <begin position="83"/>
        <end position="103"/>
    </location>
</feature>
<dbReference type="AlphaFoldDB" id="A0A8S1M342"/>
<dbReference type="InterPro" id="IPR009311">
    <property type="entry name" value="IFI6/IFI27-like"/>
</dbReference>
<protein>
    <recommendedName>
        <fullName evidence="6">Transmembrane protein</fullName>
    </recommendedName>
</protein>
<reference evidence="4" key="1">
    <citation type="submission" date="2021-01" db="EMBL/GenBank/DDBJ databases">
        <authorList>
            <consortium name="Genoscope - CEA"/>
            <person name="William W."/>
        </authorList>
    </citation>
    <scope>NUCLEOTIDE SEQUENCE</scope>
</reference>
<feature type="region of interest" description="Disordered" evidence="1">
    <location>
        <begin position="151"/>
        <end position="181"/>
    </location>
</feature>
<feature type="compositionally biased region" description="Polar residues" evidence="1">
    <location>
        <begin position="151"/>
        <end position="163"/>
    </location>
</feature>
<feature type="transmembrane region" description="Helical" evidence="2">
    <location>
        <begin position="112"/>
        <end position="132"/>
    </location>
</feature>